<dbReference type="HAMAP" id="MF_00528">
    <property type="entry name" value="Maf"/>
    <property type="match status" value="1"/>
</dbReference>
<name>A0A563VXD9_9CYAN</name>
<dbReference type="Pfam" id="PF02545">
    <property type="entry name" value="Maf"/>
    <property type="match status" value="1"/>
</dbReference>
<keyword evidence="3" id="KW-0963">Cytoplasm</keyword>
<dbReference type="SUPFAM" id="SSF52972">
    <property type="entry name" value="ITPase-like"/>
    <property type="match status" value="1"/>
</dbReference>
<evidence type="ECO:0000313" key="4">
    <source>
        <dbReference type="EMBL" id="VEP16086.1"/>
    </source>
</evidence>
<dbReference type="EC" id="3.6.1.9" evidence="3"/>
<dbReference type="GO" id="GO:0005737">
    <property type="term" value="C:cytoplasm"/>
    <property type="evidence" value="ECO:0007669"/>
    <property type="project" value="UniProtKB-SubCell"/>
</dbReference>
<dbReference type="PANTHER" id="PTHR43213:SF5">
    <property type="entry name" value="BIFUNCTIONAL DTTP_UTP PYROPHOSPHATASE_METHYLTRANSFERASE PROTEIN-RELATED"/>
    <property type="match status" value="1"/>
</dbReference>
<proteinExistence type="inferred from homology"/>
<comment type="cofactor">
    <cofactor evidence="1 3">
        <name>a divalent metal cation</name>
        <dbReference type="ChEBI" id="CHEBI:60240"/>
    </cofactor>
</comment>
<evidence type="ECO:0000313" key="5">
    <source>
        <dbReference type="Proteomes" id="UP000320055"/>
    </source>
</evidence>
<dbReference type="GO" id="GO:0047429">
    <property type="term" value="F:nucleoside triphosphate diphosphatase activity"/>
    <property type="evidence" value="ECO:0007669"/>
    <property type="project" value="UniProtKB-EC"/>
</dbReference>
<dbReference type="OrthoDB" id="9807767at2"/>
<comment type="subcellular location">
    <subcellularLocation>
        <location evidence="3">Cytoplasm</location>
    </subcellularLocation>
</comment>
<comment type="caution">
    <text evidence="3">Lacks conserved residue(s) required for the propagation of feature annotation.</text>
</comment>
<dbReference type="InterPro" id="IPR029001">
    <property type="entry name" value="ITPase-like_fam"/>
</dbReference>
<gene>
    <name evidence="4" type="ORF">H1P_4010006</name>
</gene>
<accession>A0A563VXD9</accession>
<dbReference type="EMBL" id="CAACVJ010000337">
    <property type="protein sequence ID" value="VEP16086.1"/>
    <property type="molecule type" value="Genomic_DNA"/>
</dbReference>
<dbReference type="RefSeq" id="WP_144874906.1">
    <property type="nucleotide sequence ID" value="NZ_LR214137.1"/>
</dbReference>
<evidence type="ECO:0000256" key="1">
    <source>
        <dbReference type="ARBA" id="ARBA00001968"/>
    </source>
</evidence>
<dbReference type="AlphaFoldDB" id="A0A563VXD9"/>
<keyword evidence="3" id="KW-0546">Nucleotide metabolism</keyword>
<keyword evidence="2 3" id="KW-0378">Hydrolase</keyword>
<dbReference type="CDD" id="cd00555">
    <property type="entry name" value="Maf"/>
    <property type="match status" value="1"/>
</dbReference>
<sequence>MLASVPSFVLASASPARRRLLETAGIYPTVCQSNFDESQIQLSDAVELVKTLAEKKAEVVKNRYQDVLILGCDSVLSFAGEIYGKPESAQVAIARWQAMRGNTGLLYTGHSLIDLRQNKKITRCATTKVYFANISDRIIEDYIATGESLKCAGSFALEGKGGFFIEKIEGCHSNVIGLSMPLLAEMINELGYSITAFWQD</sequence>
<dbReference type="Gene3D" id="3.90.950.10">
    <property type="match status" value="1"/>
</dbReference>
<evidence type="ECO:0000256" key="3">
    <source>
        <dbReference type="HAMAP-Rule" id="MF_00528"/>
    </source>
</evidence>
<dbReference type="GO" id="GO:0009117">
    <property type="term" value="P:nucleotide metabolic process"/>
    <property type="evidence" value="ECO:0007669"/>
    <property type="project" value="UniProtKB-KW"/>
</dbReference>
<organism evidence="4 5">
    <name type="scientific">Hyella patelloides LEGE 07179</name>
    <dbReference type="NCBI Taxonomy" id="945734"/>
    <lineage>
        <taxon>Bacteria</taxon>
        <taxon>Bacillati</taxon>
        <taxon>Cyanobacteriota</taxon>
        <taxon>Cyanophyceae</taxon>
        <taxon>Pleurocapsales</taxon>
        <taxon>Hyellaceae</taxon>
        <taxon>Hyella</taxon>
    </lineage>
</organism>
<comment type="function">
    <text evidence="3">Nucleoside triphosphate pyrophosphatase. May have a dual role in cell division arrest and in preventing the incorporation of modified nucleotides into cellular nucleic acids.</text>
</comment>
<comment type="catalytic activity">
    <reaction evidence="3">
        <text>a 2'-deoxyribonucleoside 5'-triphosphate + H2O = a 2'-deoxyribonucleoside 5'-phosphate + diphosphate + H(+)</text>
        <dbReference type="Rhea" id="RHEA:44644"/>
        <dbReference type="ChEBI" id="CHEBI:15377"/>
        <dbReference type="ChEBI" id="CHEBI:15378"/>
        <dbReference type="ChEBI" id="CHEBI:33019"/>
        <dbReference type="ChEBI" id="CHEBI:61560"/>
        <dbReference type="ChEBI" id="CHEBI:65317"/>
        <dbReference type="EC" id="3.6.1.9"/>
    </reaction>
</comment>
<keyword evidence="5" id="KW-1185">Reference proteome</keyword>
<evidence type="ECO:0000256" key="2">
    <source>
        <dbReference type="ARBA" id="ARBA00022801"/>
    </source>
</evidence>
<reference evidence="4 5" key="1">
    <citation type="submission" date="2019-01" db="EMBL/GenBank/DDBJ databases">
        <authorList>
            <person name="Brito A."/>
        </authorList>
    </citation>
    <scope>NUCLEOTIDE SEQUENCE [LARGE SCALE GENOMIC DNA]</scope>
    <source>
        <strain evidence="4">1</strain>
    </source>
</reference>
<dbReference type="InterPro" id="IPR003697">
    <property type="entry name" value="Maf-like"/>
</dbReference>
<feature type="active site" description="Proton acceptor" evidence="3">
    <location>
        <position position="73"/>
    </location>
</feature>
<dbReference type="Proteomes" id="UP000320055">
    <property type="component" value="Unassembled WGS sequence"/>
</dbReference>
<dbReference type="PANTHER" id="PTHR43213">
    <property type="entry name" value="BIFUNCTIONAL DTTP/UTP PYROPHOSPHATASE/METHYLTRANSFERASE PROTEIN-RELATED"/>
    <property type="match status" value="1"/>
</dbReference>
<dbReference type="NCBIfam" id="TIGR00172">
    <property type="entry name" value="maf"/>
    <property type="match status" value="1"/>
</dbReference>
<comment type="similarity">
    <text evidence="3">Belongs to the Maf family.</text>
</comment>
<protein>
    <recommendedName>
        <fullName evidence="3">Nucleoside triphosphate pyrophosphatase</fullName>
        <ecNumber evidence="3">3.6.1.9</ecNumber>
    </recommendedName>
    <alternativeName>
        <fullName evidence="3">Nucleotide pyrophosphatase</fullName>
        <shortName evidence="3">Nucleotide PPase</shortName>
    </alternativeName>
</protein>
<comment type="catalytic activity">
    <reaction evidence="3">
        <text>a ribonucleoside 5'-triphosphate + H2O = a ribonucleoside 5'-phosphate + diphosphate + H(+)</text>
        <dbReference type="Rhea" id="RHEA:23996"/>
        <dbReference type="ChEBI" id="CHEBI:15377"/>
        <dbReference type="ChEBI" id="CHEBI:15378"/>
        <dbReference type="ChEBI" id="CHEBI:33019"/>
        <dbReference type="ChEBI" id="CHEBI:58043"/>
        <dbReference type="ChEBI" id="CHEBI:61557"/>
        <dbReference type="EC" id="3.6.1.9"/>
    </reaction>
</comment>
<dbReference type="PIRSF" id="PIRSF006305">
    <property type="entry name" value="Maf"/>
    <property type="match status" value="1"/>
</dbReference>